<comment type="caution">
    <text evidence="1">The sequence shown here is derived from an EMBL/GenBank/DDBJ whole genome shotgun (WGS) entry which is preliminary data.</text>
</comment>
<organism evidence="1 2">
    <name type="scientific">Diphasiastrum complanatum</name>
    <name type="common">Issler's clubmoss</name>
    <name type="synonym">Lycopodium complanatum</name>
    <dbReference type="NCBI Taxonomy" id="34168"/>
    <lineage>
        <taxon>Eukaryota</taxon>
        <taxon>Viridiplantae</taxon>
        <taxon>Streptophyta</taxon>
        <taxon>Embryophyta</taxon>
        <taxon>Tracheophyta</taxon>
        <taxon>Lycopodiopsida</taxon>
        <taxon>Lycopodiales</taxon>
        <taxon>Lycopodiaceae</taxon>
        <taxon>Lycopodioideae</taxon>
        <taxon>Diphasiastrum</taxon>
    </lineage>
</organism>
<evidence type="ECO:0000313" key="2">
    <source>
        <dbReference type="Proteomes" id="UP001162992"/>
    </source>
</evidence>
<evidence type="ECO:0000313" key="1">
    <source>
        <dbReference type="EMBL" id="KAJ7549705.1"/>
    </source>
</evidence>
<sequence>MADGSSCHCCSGRHSSSAVQSLSEVAFSRSLAGAAQAGDVARMKSLLEKGANPDGSSEDGYTPLHFAARSGHLQACRLLLQYGASADRRTRAGSATSLHRAAYAGHEEVALLLLEHGANPSAVDADGSTPIDKAGKQGHLSLESLLHRIASGKFENGTGLFSNYADSVEVFVNDLRNPHSSIDAV</sequence>
<dbReference type="Proteomes" id="UP001162992">
    <property type="component" value="Chromosome 7"/>
</dbReference>
<accession>A0ACC2D646</accession>
<reference evidence="2" key="1">
    <citation type="journal article" date="2024" name="Proc. Natl. Acad. Sci. U.S.A.">
        <title>Extraordinary preservation of gene collinearity over three hundred million years revealed in homosporous lycophytes.</title>
        <authorList>
            <person name="Li C."/>
            <person name="Wickell D."/>
            <person name="Kuo L.Y."/>
            <person name="Chen X."/>
            <person name="Nie B."/>
            <person name="Liao X."/>
            <person name="Peng D."/>
            <person name="Ji J."/>
            <person name="Jenkins J."/>
            <person name="Williams M."/>
            <person name="Shu S."/>
            <person name="Plott C."/>
            <person name="Barry K."/>
            <person name="Rajasekar S."/>
            <person name="Grimwood J."/>
            <person name="Han X."/>
            <person name="Sun S."/>
            <person name="Hou Z."/>
            <person name="He W."/>
            <person name="Dai G."/>
            <person name="Sun C."/>
            <person name="Schmutz J."/>
            <person name="Leebens-Mack J.H."/>
            <person name="Li F.W."/>
            <person name="Wang L."/>
        </authorList>
    </citation>
    <scope>NUCLEOTIDE SEQUENCE [LARGE SCALE GENOMIC DNA]</scope>
    <source>
        <strain evidence="2">cv. PW_Plant_1</strain>
    </source>
</reference>
<protein>
    <submittedName>
        <fullName evidence="1">Uncharacterized protein</fullName>
    </submittedName>
</protein>
<gene>
    <name evidence="1" type="ORF">O6H91_07G063900</name>
</gene>
<name>A0ACC2D646_DIPCM</name>
<keyword evidence="2" id="KW-1185">Reference proteome</keyword>
<dbReference type="EMBL" id="CM055098">
    <property type="protein sequence ID" value="KAJ7549705.1"/>
    <property type="molecule type" value="Genomic_DNA"/>
</dbReference>
<proteinExistence type="predicted"/>